<dbReference type="InterPro" id="IPR004089">
    <property type="entry name" value="MCPsignal_dom"/>
</dbReference>
<dbReference type="Gene3D" id="1.10.287.950">
    <property type="entry name" value="Methyl-accepting chemotaxis protein"/>
    <property type="match status" value="1"/>
</dbReference>
<accession>A0ABT5N0M8</accession>
<evidence type="ECO:0000256" key="1">
    <source>
        <dbReference type="PROSITE-ProRule" id="PRU00284"/>
    </source>
</evidence>
<dbReference type="InterPro" id="IPR013655">
    <property type="entry name" value="PAS_fold_3"/>
</dbReference>
<dbReference type="NCBIfam" id="TIGR00229">
    <property type="entry name" value="sensory_box"/>
    <property type="match status" value="5"/>
</dbReference>
<comment type="caution">
    <text evidence="5">The sequence shown here is derived from an EMBL/GenBank/DDBJ whole genome shotgun (WGS) entry which is preliminary data.</text>
</comment>
<dbReference type="InterPro" id="IPR035965">
    <property type="entry name" value="PAS-like_dom_sf"/>
</dbReference>
<dbReference type="Pfam" id="PF00015">
    <property type="entry name" value="MCPsignal"/>
    <property type="match status" value="1"/>
</dbReference>
<dbReference type="InterPro" id="IPR050903">
    <property type="entry name" value="Bact_Chemotaxis_MeTrfase"/>
</dbReference>
<feature type="domain" description="PAC" evidence="4">
    <location>
        <begin position="88"/>
        <end position="140"/>
    </location>
</feature>
<reference evidence="5 6" key="1">
    <citation type="submission" date="2023-02" db="EMBL/GenBank/DDBJ databases">
        <title>Bacterial whole genomic sequence of Curvibacter sp. HBC61.</title>
        <authorList>
            <person name="Le V."/>
            <person name="Ko S.-R."/>
            <person name="Ahn C.-Y."/>
            <person name="Oh H.-M."/>
        </authorList>
    </citation>
    <scope>NUCLEOTIDE SEQUENCE [LARGE SCALE GENOMIC DNA]</scope>
    <source>
        <strain evidence="5 6">HBC61</strain>
    </source>
</reference>
<dbReference type="InterPro" id="IPR000700">
    <property type="entry name" value="PAS-assoc_C"/>
</dbReference>
<dbReference type="InterPro" id="IPR001610">
    <property type="entry name" value="PAC"/>
</dbReference>
<organism evidence="5 6">
    <name type="scientific">Curvibacter cyanobacteriorum</name>
    <dbReference type="NCBI Taxonomy" id="3026422"/>
    <lineage>
        <taxon>Bacteria</taxon>
        <taxon>Pseudomonadati</taxon>
        <taxon>Pseudomonadota</taxon>
        <taxon>Betaproteobacteria</taxon>
        <taxon>Burkholderiales</taxon>
        <taxon>Comamonadaceae</taxon>
        <taxon>Curvibacter</taxon>
    </lineage>
</organism>
<dbReference type="SMART" id="SM00091">
    <property type="entry name" value="PAS"/>
    <property type="match status" value="5"/>
</dbReference>
<dbReference type="EMBL" id="JAQSIP010000006">
    <property type="protein sequence ID" value="MDD0839815.1"/>
    <property type="molecule type" value="Genomic_DNA"/>
</dbReference>
<dbReference type="CDD" id="cd00130">
    <property type="entry name" value="PAS"/>
    <property type="match status" value="5"/>
</dbReference>
<protein>
    <submittedName>
        <fullName evidence="5">PAS domain-containing methyl-accepting chemotaxis protein</fullName>
    </submittedName>
</protein>
<dbReference type="Gene3D" id="3.30.450.20">
    <property type="entry name" value="PAS domain"/>
    <property type="match status" value="5"/>
</dbReference>
<dbReference type="PANTHER" id="PTHR24422">
    <property type="entry name" value="CHEMOTAXIS PROTEIN METHYLTRANSFERASE"/>
    <property type="match status" value="1"/>
</dbReference>
<dbReference type="PROSITE" id="PS50112">
    <property type="entry name" value="PAS"/>
    <property type="match status" value="3"/>
</dbReference>
<feature type="domain" description="PAS" evidence="3">
    <location>
        <begin position="517"/>
        <end position="547"/>
    </location>
</feature>
<dbReference type="SUPFAM" id="SSF55785">
    <property type="entry name" value="PYP-like sensor domain (PAS domain)"/>
    <property type="match status" value="5"/>
</dbReference>
<dbReference type="PROSITE" id="PS50111">
    <property type="entry name" value="CHEMOTAXIS_TRANSDUC_2"/>
    <property type="match status" value="1"/>
</dbReference>
<feature type="domain" description="PAS" evidence="3">
    <location>
        <begin position="395"/>
        <end position="434"/>
    </location>
</feature>
<dbReference type="Pfam" id="PF08447">
    <property type="entry name" value="PAS_3"/>
    <property type="match status" value="3"/>
</dbReference>
<dbReference type="InterPro" id="IPR013656">
    <property type="entry name" value="PAS_4"/>
</dbReference>
<name>A0ABT5N0M8_9BURK</name>
<feature type="domain" description="PAC" evidence="4">
    <location>
        <begin position="210"/>
        <end position="262"/>
    </location>
</feature>
<feature type="domain" description="PAC" evidence="4">
    <location>
        <begin position="576"/>
        <end position="628"/>
    </location>
</feature>
<dbReference type="SMART" id="SM00086">
    <property type="entry name" value="PAC"/>
    <property type="match status" value="5"/>
</dbReference>
<feature type="domain" description="PAC" evidence="4">
    <location>
        <begin position="454"/>
        <end position="506"/>
    </location>
</feature>
<dbReference type="Pfam" id="PF13426">
    <property type="entry name" value="PAS_9"/>
    <property type="match status" value="1"/>
</dbReference>
<dbReference type="Proteomes" id="UP001528673">
    <property type="component" value="Unassembled WGS sequence"/>
</dbReference>
<evidence type="ECO:0000313" key="6">
    <source>
        <dbReference type="Proteomes" id="UP001528673"/>
    </source>
</evidence>
<evidence type="ECO:0000313" key="5">
    <source>
        <dbReference type="EMBL" id="MDD0839815.1"/>
    </source>
</evidence>
<evidence type="ECO:0000259" key="4">
    <source>
        <dbReference type="PROSITE" id="PS50113"/>
    </source>
</evidence>
<dbReference type="SMART" id="SM00283">
    <property type="entry name" value="MA"/>
    <property type="match status" value="1"/>
</dbReference>
<gene>
    <name evidence="5" type="ORF">PSQ40_14620</name>
</gene>
<proteinExistence type="predicted"/>
<dbReference type="PANTHER" id="PTHR24422:SF10">
    <property type="entry name" value="CHEMOTAXIS PROTEIN METHYLTRANSFERASE 2"/>
    <property type="match status" value="1"/>
</dbReference>
<dbReference type="CDD" id="cd11386">
    <property type="entry name" value="MCP_signal"/>
    <property type="match status" value="1"/>
</dbReference>
<feature type="domain" description="PAC" evidence="4">
    <location>
        <begin position="332"/>
        <end position="384"/>
    </location>
</feature>
<dbReference type="RefSeq" id="WP_273952350.1">
    <property type="nucleotide sequence ID" value="NZ_JAQSIP010000006.1"/>
</dbReference>
<keyword evidence="1" id="KW-0807">Transducer</keyword>
<sequence>MNSPLRPEPTTAFTPDAGVWDALNRRQALAELTPEGGWVKSNALFQKWLGYSHAELQGRHYTSLLDPEFAASFEPDALWQRLRSGQSEAHELKFLTRDGPVLWMLMSFNPIVDDNGQIRRIVMLGVNITQAKLKNADFEGKIQAINRVQAVVEFDLSGHVINANRLFLDAFGYSLPEILGKHHRLFVPPVEAQGPAYRALWQQLAQGACAAGEYKRLAKDGREVWLQASYNPIFDVEGKPVKVVKYATDITASKLRQADEHSMIEAIHRMQAVVEFDLEGRILKANSRFLDLMGYTEAELQGQPQGLLCDPSYASSPGYQEFWQRVARGECQMGEFKRLSKDGRTVWLQASFNPVLDPEGRPVKVVKLASDISESKLRQAQCEGQSQAINRSQAVIEFDLNGHVLAANQNFLQTFGYQFDEVAGQHHRLFCDPEYARSGEYQTFWERLGQGKFHSGEFRRLARDGHPVWIHATYNPILDAEGRPFKVVKFATDISAEKLKSSEVAGKLDAIGRSQAVIEFDLQGRVLAANPNFLRTMGYTAQEVIGQHHSMFCEPALIVSAEYRHFWADLGEGKFKSDRFRRVGKHGAEVWIQATYNPILDTNGQPYKVVKYAVDVTEQVAREQTIVTKVQAMSEVLHALNGSIQGVAQSTRHSTDLAQQTQTEAAQGNQLLGRSREAITAIQNASSSVHEIIETIGDIASQTHLLAFNAAIEAARAGEHGVGFSVVADEVRKLAEKSALAAREIAKLIHETVSRVNEGSRLSNEVEQAFTLIVDSVRNTSASIASISNVTAEQAEATHQVGALLNELVAATERR</sequence>
<dbReference type="PROSITE" id="PS50113">
    <property type="entry name" value="PAC"/>
    <property type="match status" value="5"/>
</dbReference>
<dbReference type="InterPro" id="IPR000014">
    <property type="entry name" value="PAS"/>
</dbReference>
<dbReference type="Pfam" id="PF08448">
    <property type="entry name" value="PAS_4"/>
    <property type="match status" value="1"/>
</dbReference>
<feature type="domain" description="PAS" evidence="3">
    <location>
        <begin position="273"/>
        <end position="303"/>
    </location>
</feature>
<keyword evidence="6" id="KW-1185">Reference proteome</keyword>
<feature type="domain" description="Methyl-accepting transducer" evidence="2">
    <location>
        <begin position="628"/>
        <end position="815"/>
    </location>
</feature>
<evidence type="ECO:0000259" key="2">
    <source>
        <dbReference type="PROSITE" id="PS50111"/>
    </source>
</evidence>
<evidence type="ECO:0000259" key="3">
    <source>
        <dbReference type="PROSITE" id="PS50112"/>
    </source>
</evidence>
<dbReference type="SUPFAM" id="SSF58104">
    <property type="entry name" value="Methyl-accepting chemotaxis protein (MCP) signaling domain"/>
    <property type="match status" value="1"/>
</dbReference>